<keyword evidence="9 12" id="KW-0472">Membrane</keyword>
<evidence type="ECO:0000256" key="11">
    <source>
        <dbReference type="ARBA" id="ARBA00045555"/>
    </source>
</evidence>
<name>A0A061J0K5_TRYRA</name>
<dbReference type="InterPro" id="IPR011012">
    <property type="entry name" value="Longin-like_dom_sf"/>
</dbReference>
<evidence type="ECO:0000256" key="5">
    <source>
        <dbReference type="ARBA" id="ARBA00022490"/>
    </source>
</evidence>
<reference evidence="14 15" key="1">
    <citation type="submission" date="2013-07" db="EMBL/GenBank/DDBJ databases">
        <authorList>
            <person name="Stoco P.H."/>
            <person name="Wagner G."/>
            <person name="Gerber A."/>
            <person name="Zaha A."/>
            <person name="Thompson C."/>
            <person name="Bartholomeu D.C."/>
            <person name="Luckemeyer D.D."/>
            <person name="Bahia D."/>
            <person name="Loreto E."/>
            <person name="Prestes E.B."/>
            <person name="Lima F.M."/>
            <person name="Rodrigues-Luiz G."/>
            <person name="Vallejo G.A."/>
            <person name="Filho J.F."/>
            <person name="Monteiro K.M."/>
            <person name="Tyler K.M."/>
            <person name="de Almeida L.G."/>
            <person name="Ortiz M.F."/>
            <person name="Siervo M.A."/>
            <person name="de Moraes M.H."/>
            <person name="Cunha O.L."/>
            <person name="Mendonca-Neto R."/>
            <person name="Silva R."/>
            <person name="Teixeira S.M."/>
            <person name="Murta S.M."/>
            <person name="Sincero T.C."/>
            <person name="Mendes T.A."/>
            <person name="Urmenyi T.P."/>
            <person name="Silva V.G."/>
            <person name="da Rocha W.D."/>
            <person name="Andersson B."/>
            <person name="Romanha A.J."/>
            <person name="Steindel M."/>
            <person name="de Vasconcelos A.T."/>
            <person name="Grisard E.C."/>
        </authorList>
    </citation>
    <scope>NUCLEOTIDE SEQUENCE [LARGE SCALE GENOMIC DNA]</scope>
    <source>
        <strain evidence="14 15">SC58</strain>
    </source>
</reference>
<dbReference type="InterPro" id="IPR039652">
    <property type="entry name" value="Coatomer_zeta"/>
</dbReference>
<feature type="domain" description="AP complex mu/sigma subunit" evidence="13">
    <location>
        <begin position="7"/>
        <end position="157"/>
    </location>
</feature>
<comment type="subunit">
    <text evidence="3 12">Oligomeric complex that consists of at least the alpha, beta, beta', gamma, delta, epsilon and zeta subunits.</text>
</comment>
<dbReference type="GO" id="GO:0030126">
    <property type="term" value="C:COPI vesicle coat"/>
    <property type="evidence" value="ECO:0007669"/>
    <property type="project" value="UniProtKB-UniRule"/>
</dbReference>
<keyword evidence="15" id="KW-1185">Reference proteome</keyword>
<dbReference type="VEuPathDB" id="TriTrypDB:TRSC58_03344"/>
<dbReference type="GO" id="GO:0006886">
    <property type="term" value="P:intracellular protein transport"/>
    <property type="evidence" value="ECO:0007669"/>
    <property type="project" value="TreeGrafter"/>
</dbReference>
<dbReference type="PANTHER" id="PTHR11043:SF0">
    <property type="entry name" value="COATOMER SUBUNIT ZETA"/>
    <property type="match status" value="1"/>
</dbReference>
<keyword evidence="4 12" id="KW-0813">Transport</keyword>
<dbReference type="PANTHER" id="PTHR11043">
    <property type="entry name" value="ZETA-COAT PROTEIN"/>
    <property type="match status" value="1"/>
</dbReference>
<organism evidence="14 15">
    <name type="scientific">Trypanosoma rangeli SC58</name>
    <dbReference type="NCBI Taxonomy" id="429131"/>
    <lineage>
        <taxon>Eukaryota</taxon>
        <taxon>Discoba</taxon>
        <taxon>Euglenozoa</taxon>
        <taxon>Kinetoplastea</taxon>
        <taxon>Metakinetoplastina</taxon>
        <taxon>Trypanosomatida</taxon>
        <taxon>Trypanosomatidae</taxon>
        <taxon>Trypanosoma</taxon>
        <taxon>Herpetosoma</taxon>
    </lineage>
</organism>
<evidence type="ECO:0000256" key="1">
    <source>
        <dbReference type="ARBA" id="ARBA00004255"/>
    </source>
</evidence>
<evidence type="ECO:0000256" key="2">
    <source>
        <dbReference type="ARBA" id="ARBA00006972"/>
    </source>
</evidence>
<dbReference type="SUPFAM" id="SSF64356">
    <property type="entry name" value="SNARE-like"/>
    <property type="match status" value="1"/>
</dbReference>
<evidence type="ECO:0000256" key="8">
    <source>
        <dbReference type="ARBA" id="ARBA00023034"/>
    </source>
</evidence>
<comment type="similarity">
    <text evidence="2 12">Belongs to the adaptor complexes small subunit family.</text>
</comment>
<protein>
    <recommendedName>
        <fullName evidence="12">Coatomer subunit zeta</fullName>
    </recommendedName>
</protein>
<keyword evidence="6 12" id="KW-0931">ER-Golgi transport</keyword>
<evidence type="ECO:0000256" key="6">
    <source>
        <dbReference type="ARBA" id="ARBA00022892"/>
    </source>
</evidence>
<dbReference type="Proteomes" id="UP000031737">
    <property type="component" value="Unassembled WGS sequence"/>
</dbReference>
<evidence type="ECO:0000313" key="15">
    <source>
        <dbReference type="Proteomes" id="UP000031737"/>
    </source>
</evidence>
<gene>
    <name evidence="14" type="ORF">TRSC58_03344</name>
</gene>
<evidence type="ECO:0000256" key="12">
    <source>
        <dbReference type="RuleBase" id="RU366053"/>
    </source>
</evidence>
<dbReference type="InterPro" id="IPR022775">
    <property type="entry name" value="AP_mu_sigma_su"/>
</dbReference>
<evidence type="ECO:0000256" key="3">
    <source>
        <dbReference type="ARBA" id="ARBA00011775"/>
    </source>
</evidence>
<evidence type="ECO:0000256" key="10">
    <source>
        <dbReference type="ARBA" id="ARBA00023329"/>
    </source>
</evidence>
<dbReference type="Pfam" id="PF01217">
    <property type="entry name" value="Clat_adaptor_s"/>
    <property type="match status" value="1"/>
</dbReference>
<dbReference type="GO" id="GO:0000139">
    <property type="term" value="C:Golgi membrane"/>
    <property type="evidence" value="ECO:0007669"/>
    <property type="project" value="UniProtKB-SubCell"/>
</dbReference>
<accession>A0A061J0K5</accession>
<sequence length="183" mass="20238">MNFLHHVQGISILNDVGGRVFAKYYVNSEMQAAGVLNTKEKQRELELAIHAAARDSKRSGSISMDGDIMIHGGHTILLQVCDDITFIVVGDDNENELVLHSVLRGLVDALRQELNVLDLNLRSLLDKYDAVVLTVDELVDEGIILETNPNSICQDVAPFVAESGKEVARKALDKVNKYLKENL</sequence>
<keyword evidence="8 12" id="KW-0333">Golgi apparatus</keyword>
<evidence type="ECO:0000259" key="13">
    <source>
        <dbReference type="Pfam" id="PF01217"/>
    </source>
</evidence>
<dbReference type="OrthoDB" id="10249988at2759"/>
<evidence type="ECO:0000256" key="4">
    <source>
        <dbReference type="ARBA" id="ARBA00022448"/>
    </source>
</evidence>
<proteinExistence type="inferred from homology"/>
<dbReference type="GO" id="GO:0006891">
    <property type="term" value="P:intra-Golgi vesicle-mediated transport"/>
    <property type="evidence" value="ECO:0007669"/>
    <property type="project" value="TreeGrafter"/>
</dbReference>
<comment type="function">
    <text evidence="11">The coatomer is a cytosolic protein complex that binds to dilysine motifs and reversibly associates with Golgi non-clathrin-coated vesicles, which further mediate biosynthetic protein transport from the ER, via the Golgi up to the trans Golgi network. Coatomer complex is required for budding from Golgi membranes, and is essential for the retrograde Golgi-to-ER transport of dilysine-tagged proteins. The zeta subunit may be involved in regulating the coat assembly and, hence, the rate of biosynthetic protein transport due to its association-dissociation properties with the coatomer complex.</text>
</comment>
<dbReference type="GO" id="GO:0006890">
    <property type="term" value="P:retrograde vesicle-mediated transport, Golgi to endoplasmic reticulum"/>
    <property type="evidence" value="ECO:0007669"/>
    <property type="project" value="UniProtKB-UniRule"/>
</dbReference>
<dbReference type="AlphaFoldDB" id="A0A061J0K5"/>
<keyword evidence="7 12" id="KW-0653">Protein transport</keyword>
<keyword evidence="10 12" id="KW-0968">Cytoplasmic vesicle</keyword>
<dbReference type="EMBL" id="AUPL01003344">
    <property type="protein sequence ID" value="ESL08943.1"/>
    <property type="molecule type" value="Genomic_DNA"/>
</dbReference>
<evidence type="ECO:0000256" key="9">
    <source>
        <dbReference type="ARBA" id="ARBA00023136"/>
    </source>
</evidence>
<comment type="subcellular location">
    <subcellularLocation>
        <location evidence="12">Cytoplasm</location>
    </subcellularLocation>
    <subcellularLocation>
        <location evidence="1 12">Golgi apparatus membrane</location>
        <topology evidence="1 12">Peripheral membrane protein</topology>
        <orientation evidence="1 12">Cytoplasmic side</orientation>
    </subcellularLocation>
    <subcellularLocation>
        <location evidence="12">Cytoplasmic vesicle</location>
        <location evidence="12">COPI-coated vesicle membrane</location>
        <topology evidence="12">Peripheral membrane protein</topology>
        <orientation evidence="12">Cytoplasmic side</orientation>
    </subcellularLocation>
</comment>
<keyword evidence="5 12" id="KW-0963">Cytoplasm</keyword>
<dbReference type="Gene3D" id="3.30.450.60">
    <property type="match status" value="1"/>
</dbReference>
<evidence type="ECO:0000313" key="14">
    <source>
        <dbReference type="EMBL" id="ESL08943.1"/>
    </source>
</evidence>
<comment type="caution">
    <text evidence="14">The sequence shown here is derived from an EMBL/GenBank/DDBJ whole genome shotgun (WGS) entry which is preliminary data.</text>
</comment>
<evidence type="ECO:0000256" key="7">
    <source>
        <dbReference type="ARBA" id="ARBA00022927"/>
    </source>
</evidence>